<protein>
    <submittedName>
        <fullName evidence="1">Uncharacterized protein</fullName>
    </submittedName>
</protein>
<dbReference type="EMBL" id="BMAO01033424">
    <property type="protein sequence ID" value="GFQ89442.1"/>
    <property type="molecule type" value="Genomic_DNA"/>
</dbReference>
<feature type="non-terminal residue" evidence="1">
    <location>
        <position position="1"/>
    </location>
</feature>
<dbReference type="Proteomes" id="UP000887116">
    <property type="component" value="Unassembled WGS sequence"/>
</dbReference>
<sequence>RKKIKAAFSEDEDDFEYMLPEKNRRKKQTPQLLALT</sequence>
<name>A0A8X6FVM2_TRICU</name>
<proteinExistence type="predicted"/>
<comment type="caution">
    <text evidence="1">The sequence shown here is derived from an EMBL/GenBank/DDBJ whole genome shotgun (WGS) entry which is preliminary data.</text>
</comment>
<keyword evidence="2" id="KW-1185">Reference proteome</keyword>
<reference evidence="1" key="1">
    <citation type="submission" date="2020-07" db="EMBL/GenBank/DDBJ databases">
        <title>Multicomponent nature underlies the extraordinary mechanical properties of spider dragline silk.</title>
        <authorList>
            <person name="Kono N."/>
            <person name="Nakamura H."/>
            <person name="Mori M."/>
            <person name="Yoshida Y."/>
            <person name="Ohtoshi R."/>
            <person name="Malay A.D."/>
            <person name="Moran D.A.P."/>
            <person name="Tomita M."/>
            <person name="Numata K."/>
            <person name="Arakawa K."/>
        </authorList>
    </citation>
    <scope>NUCLEOTIDE SEQUENCE</scope>
</reference>
<evidence type="ECO:0000313" key="1">
    <source>
        <dbReference type="EMBL" id="GFQ89442.1"/>
    </source>
</evidence>
<accession>A0A8X6FVM2</accession>
<organism evidence="1 2">
    <name type="scientific">Trichonephila clavata</name>
    <name type="common">Joro spider</name>
    <name type="synonym">Nephila clavata</name>
    <dbReference type="NCBI Taxonomy" id="2740835"/>
    <lineage>
        <taxon>Eukaryota</taxon>
        <taxon>Metazoa</taxon>
        <taxon>Ecdysozoa</taxon>
        <taxon>Arthropoda</taxon>
        <taxon>Chelicerata</taxon>
        <taxon>Arachnida</taxon>
        <taxon>Araneae</taxon>
        <taxon>Araneomorphae</taxon>
        <taxon>Entelegynae</taxon>
        <taxon>Araneoidea</taxon>
        <taxon>Nephilidae</taxon>
        <taxon>Trichonephila</taxon>
    </lineage>
</organism>
<evidence type="ECO:0000313" key="2">
    <source>
        <dbReference type="Proteomes" id="UP000887116"/>
    </source>
</evidence>
<gene>
    <name evidence="1" type="ORF">TNCT_192611</name>
</gene>
<dbReference type="AlphaFoldDB" id="A0A8X6FVM2"/>